<dbReference type="GO" id="GO:0004309">
    <property type="term" value="F:exopolyphosphatase activity"/>
    <property type="evidence" value="ECO:0007669"/>
    <property type="project" value="UniProtKB-EC"/>
</dbReference>
<dbReference type="SUPFAM" id="SSF53067">
    <property type="entry name" value="Actin-like ATPase domain"/>
    <property type="match status" value="2"/>
</dbReference>
<dbReference type="Pfam" id="PF02541">
    <property type="entry name" value="Ppx-GppA"/>
    <property type="match status" value="1"/>
</dbReference>
<feature type="domain" description="Ppx/GppA phosphatase N-terminal" evidence="1">
    <location>
        <begin position="43"/>
        <end position="323"/>
    </location>
</feature>
<dbReference type="SUPFAM" id="SSF109604">
    <property type="entry name" value="HD-domain/PDEase-like"/>
    <property type="match status" value="1"/>
</dbReference>
<dbReference type="AlphaFoldDB" id="A0A5C6CT75"/>
<evidence type="ECO:0000259" key="2">
    <source>
        <dbReference type="Pfam" id="PF21447"/>
    </source>
</evidence>
<dbReference type="InterPro" id="IPR043129">
    <property type="entry name" value="ATPase_NBD"/>
</dbReference>
<dbReference type="PANTHER" id="PTHR30005:SF0">
    <property type="entry name" value="RETROGRADE REGULATION PROTEIN 2"/>
    <property type="match status" value="1"/>
</dbReference>
<dbReference type="CDD" id="cd24006">
    <property type="entry name" value="ASKHA_NBD_PPX_GppA"/>
    <property type="match status" value="1"/>
</dbReference>
<proteinExistence type="predicted"/>
<gene>
    <name evidence="3" type="primary">ppx</name>
    <name evidence="3" type="ORF">Pla52o_04740</name>
</gene>
<keyword evidence="3" id="KW-0378">Hydrolase</keyword>
<dbReference type="InterPro" id="IPR050273">
    <property type="entry name" value="GppA/Ppx_hydrolase"/>
</dbReference>
<evidence type="ECO:0000313" key="4">
    <source>
        <dbReference type="Proteomes" id="UP000316304"/>
    </source>
</evidence>
<accession>A0A5C6CT75</accession>
<dbReference type="PANTHER" id="PTHR30005">
    <property type="entry name" value="EXOPOLYPHOSPHATASE"/>
    <property type="match status" value="1"/>
</dbReference>
<dbReference type="EMBL" id="SJPT01000001">
    <property type="protein sequence ID" value="TWU26621.1"/>
    <property type="molecule type" value="Genomic_DNA"/>
</dbReference>
<dbReference type="Pfam" id="PF21447">
    <property type="entry name" value="Ppx-GppA_III"/>
    <property type="match status" value="1"/>
</dbReference>
<dbReference type="EC" id="3.6.1.11" evidence="3"/>
<protein>
    <submittedName>
        <fullName evidence="3">Exopolyphosphatase</fullName>
        <ecNumber evidence="3">3.6.1.11</ecNumber>
    </submittedName>
</protein>
<dbReference type="RefSeq" id="WP_146592938.1">
    <property type="nucleotide sequence ID" value="NZ_SJPT01000001.1"/>
</dbReference>
<evidence type="ECO:0000313" key="3">
    <source>
        <dbReference type="EMBL" id="TWU26621.1"/>
    </source>
</evidence>
<sequence>MAQLVPPPTISLHSTPPRPVAVIDIGATSIRMAIAEIHADGEVRTLDTLVQPVNLGREAFDVRRLSRASIEKAAGILKKYQRVLKEYGITGPQDLRVVATTAVREALNRLAFTDRVFIVTGLNVEPIDEAEVNRITYMGITPHLRSHPELADARSVVVEVGGGNTELLVIRSGNVLHSQSYRLGSLRLLQLLDDANVSASRRRILLESHIRRTLDLILEEVHSDAMIHLVAFGGDMRFAAHQLLDDWDGTSLAQLSTDRLIEFTNEVLKLDDDAIVKRFGASFIEAETLGPALLAYSMLAQAFNQSLVYVCDTNLRDGLLHDMAIGGEWTAEFRNQIVRSALTLGRRFDFDETHARNVAELARKLFEQLGAEHQLDQRHEVILHVAALLHEIGMMINVRSNHKHALYVIRHSGLFGLSKSELLQVGLVARYYRRAYPQPSHEGYGSLEREDRVVVAKLAAILRIAIALDDTRSGRIREIECVREARQLVIHVPGVDDVSLEQVAMRQNAGLFRDVFGMLVLLRAGK</sequence>
<dbReference type="Gene3D" id="1.10.3210.10">
    <property type="entry name" value="Hypothetical protein af1432"/>
    <property type="match status" value="1"/>
</dbReference>
<name>A0A5C6CT75_9BACT</name>
<evidence type="ECO:0000259" key="1">
    <source>
        <dbReference type="Pfam" id="PF02541"/>
    </source>
</evidence>
<dbReference type="InterPro" id="IPR048950">
    <property type="entry name" value="Ppx_GppA_C"/>
</dbReference>
<dbReference type="Gene3D" id="3.30.420.150">
    <property type="entry name" value="Exopolyphosphatase. Domain 2"/>
    <property type="match status" value="1"/>
</dbReference>
<reference evidence="3 4" key="1">
    <citation type="submission" date="2019-02" db="EMBL/GenBank/DDBJ databases">
        <title>Deep-cultivation of Planctomycetes and their phenomic and genomic characterization uncovers novel biology.</title>
        <authorList>
            <person name="Wiegand S."/>
            <person name="Jogler M."/>
            <person name="Boedeker C."/>
            <person name="Pinto D."/>
            <person name="Vollmers J."/>
            <person name="Rivas-Marin E."/>
            <person name="Kohn T."/>
            <person name="Peeters S.H."/>
            <person name="Heuer A."/>
            <person name="Rast P."/>
            <person name="Oberbeckmann S."/>
            <person name="Bunk B."/>
            <person name="Jeske O."/>
            <person name="Meyerdierks A."/>
            <person name="Storesund J.E."/>
            <person name="Kallscheuer N."/>
            <person name="Luecker S."/>
            <person name="Lage O.M."/>
            <person name="Pohl T."/>
            <person name="Merkel B.J."/>
            <person name="Hornburger P."/>
            <person name="Mueller R.-W."/>
            <person name="Bruemmer F."/>
            <person name="Labrenz M."/>
            <person name="Spormann A.M."/>
            <person name="Op Den Camp H."/>
            <person name="Overmann J."/>
            <person name="Amann R."/>
            <person name="Jetten M.S.M."/>
            <person name="Mascher T."/>
            <person name="Medema M.H."/>
            <person name="Devos D.P."/>
            <person name="Kaster A.-K."/>
            <person name="Ovreas L."/>
            <person name="Rohde M."/>
            <person name="Galperin M.Y."/>
            <person name="Jogler C."/>
        </authorList>
    </citation>
    <scope>NUCLEOTIDE SEQUENCE [LARGE SCALE GENOMIC DNA]</scope>
    <source>
        <strain evidence="3 4">Pla52o</strain>
    </source>
</reference>
<comment type="caution">
    <text evidence="3">The sequence shown here is derived from an EMBL/GenBank/DDBJ whole genome shotgun (WGS) entry which is preliminary data.</text>
</comment>
<dbReference type="Proteomes" id="UP000316304">
    <property type="component" value="Unassembled WGS sequence"/>
</dbReference>
<keyword evidence="4" id="KW-1185">Reference proteome</keyword>
<organism evidence="3 4">
    <name type="scientific">Novipirellula galeiformis</name>
    <dbReference type="NCBI Taxonomy" id="2528004"/>
    <lineage>
        <taxon>Bacteria</taxon>
        <taxon>Pseudomonadati</taxon>
        <taxon>Planctomycetota</taxon>
        <taxon>Planctomycetia</taxon>
        <taxon>Pirellulales</taxon>
        <taxon>Pirellulaceae</taxon>
        <taxon>Novipirellula</taxon>
    </lineage>
</organism>
<dbReference type="OrthoDB" id="9807195at2"/>
<dbReference type="Gene3D" id="3.30.420.40">
    <property type="match status" value="1"/>
</dbReference>
<dbReference type="InterPro" id="IPR003695">
    <property type="entry name" value="Ppx_GppA_N"/>
</dbReference>
<feature type="domain" description="Ppx/GppA phosphatase C-terminal" evidence="2">
    <location>
        <begin position="339"/>
        <end position="483"/>
    </location>
</feature>